<keyword evidence="6 9" id="KW-1133">Transmembrane helix</keyword>
<dbReference type="InterPro" id="IPR007272">
    <property type="entry name" value="Sulf_transp_TsuA/YedE"/>
</dbReference>
<feature type="transmembrane region" description="Helical" evidence="9">
    <location>
        <begin position="114"/>
        <end position="138"/>
    </location>
</feature>
<evidence type="ECO:0000256" key="5">
    <source>
        <dbReference type="ARBA" id="ARBA00022692"/>
    </source>
</evidence>
<keyword evidence="3" id="KW-1003">Cell membrane</keyword>
<dbReference type="PANTHER" id="PTHR30574">
    <property type="entry name" value="INNER MEMBRANE PROTEIN YEDE"/>
    <property type="match status" value="1"/>
</dbReference>
<evidence type="ECO:0000256" key="8">
    <source>
        <dbReference type="ARBA" id="ARBA00035655"/>
    </source>
</evidence>
<dbReference type="Proteomes" id="UP001239909">
    <property type="component" value="Unassembled WGS sequence"/>
</dbReference>
<feature type="transmembrane region" description="Helical" evidence="9">
    <location>
        <begin position="158"/>
        <end position="178"/>
    </location>
</feature>
<evidence type="ECO:0000256" key="4">
    <source>
        <dbReference type="ARBA" id="ARBA00022519"/>
    </source>
</evidence>
<feature type="transmembrane region" description="Helical" evidence="9">
    <location>
        <begin position="283"/>
        <end position="305"/>
    </location>
</feature>
<dbReference type="Pfam" id="PF04143">
    <property type="entry name" value="Sulf_transp"/>
    <property type="match status" value="1"/>
</dbReference>
<protein>
    <submittedName>
        <fullName evidence="10">YeeE/YedE family protein</fullName>
    </submittedName>
</protein>
<keyword evidence="11" id="KW-1185">Reference proteome</keyword>
<evidence type="ECO:0000256" key="6">
    <source>
        <dbReference type="ARBA" id="ARBA00022989"/>
    </source>
</evidence>
<evidence type="ECO:0000256" key="9">
    <source>
        <dbReference type="SAM" id="Phobius"/>
    </source>
</evidence>
<keyword evidence="2" id="KW-0813">Transport</keyword>
<evidence type="ECO:0000256" key="7">
    <source>
        <dbReference type="ARBA" id="ARBA00023136"/>
    </source>
</evidence>
<evidence type="ECO:0000256" key="2">
    <source>
        <dbReference type="ARBA" id="ARBA00022448"/>
    </source>
</evidence>
<feature type="transmembrane region" description="Helical" evidence="9">
    <location>
        <begin position="80"/>
        <end position="102"/>
    </location>
</feature>
<proteinExistence type="inferred from homology"/>
<comment type="similarity">
    <text evidence="8">Belongs to the TsuA/YedE (TC 9.B.102) family.</text>
</comment>
<keyword evidence="4" id="KW-0997">Cell inner membrane</keyword>
<evidence type="ECO:0000256" key="3">
    <source>
        <dbReference type="ARBA" id="ARBA00022475"/>
    </source>
</evidence>
<evidence type="ECO:0000256" key="1">
    <source>
        <dbReference type="ARBA" id="ARBA00004429"/>
    </source>
</evidence>
<dbReference type="PANTHER" id="PTHR30574:SF1">
    <property type="entry name" value="SULPHUR TRANSPORT DOMAIN-CONTAINING PROTEIN"/>
    <property type="match status" value="1"/>
</dbReference>
<evidence type="ECO:0000313" key="11">
    <source>
        <dbReference type="Proteomes" id="UP001239909"/>
    </source>
</evidence>
<evidence type="ECO:0000313" key="10">
    <source>
        <dbReference type="EMBL" id="GMG81987.1"/>
    </source>
</evidence>
<feature type="transmembrane region" description="Helical" evidence="9">
    <location>
        <begin position="40"/>
        <end position="60"/>
    </location>
</feature>
<dbReference type="RefSeq" id="WP_285670734.1">
    <property type="nucleotide sequence ID" value="NZ_BSYI01000007.1"/>
</dbReference>
<feature type="transmembrane region" description="Helical" evidence="9">
    <location>
        <begin position="317"/>
        <end position="334"/>
    </location>
</feature>
<comment type="subcellular location">
    <subcellularLocation>
        <location evidence="1">Cell inner membrane</location>
        <topology evidence="1">Multi-pass membrane protein</topology>
    </subcellularLocation>
</comment>
<reference evidence="10 11" key="1">
    <citation type="submission" date="2023-04" db="EMBL/GenBank/DDBJ databases">
        <title>Marinoamorphus aggregata gen. nov., sp. Nov., isolate from tissue of brittle star Ophioplocus japonicus.</title>
        <authorList>
            <person name="Kawano K."/>
            <person name="Sawayama S."/>
            <person name="Nakagawa S."/>
        </authorList>
    </citation>
    <scope>NUCLEOTIDE SEQUENCE [LARGE SCALE GENOMIC DNA]</scope>
    <source>
        <strain evidence="10 11">NKW23</strain>
    </source>
</reference>
<gene>
    <name evidence="10" type="ORF">LNKW23_12000</name>
</gene>
<sequence length="341" mass="33642">MAALAGLAGGMALGLAARLGRFCVMGAIEDAALGGDTGRLRMLLLAGAAAIGLTALLATAEMVDPAATLYLRLPWSPLGAVLGGLMFGFGMAQVGTCGFGALARAGSGDLRSVFVVIVVGIFGYAVLVGPLAGLRLALVPPEGAAPQAMSAWLGARLGLGPLLPALAIAGGLAAAALLQARGALAPRQAALGLGVGATVALAWAATAHAGRDGFDMVAVEGFSFVAPLGETLHLAMAGDAAGVLDFSVAAVLGVVLGSALGSAIRGEFHWEACDDARELRRQLLGAALMGVGGVLALGCSIGQGLSALSVLSPSAPVVMAAIFVGARIGLYLLVERTTRVS</sequence>
<name>A0ABQ6LG68_9RHOB</name>
<dbReference type="EMBL" id="BSYI01000007">
    <property type="protein sequence ID" value="GMG81987.1"/>
    <property type="molecule type" value="Genomic_DNA"/>
</dbReference>
<feature type="transmembrane region" description="Helical" evidence="9">
    <location>
        <begin position="190"/>
        <end position="209"/>
    </location>
</feature>
<comment type="caution">
    <text evidence="10">The sequence shown here is derived from an EMBL/GenBank/DDBJ whole genome shotgun (WGS) entry which is preliminary data.</text>
</comment>
<keyword evidence="5 9" id="KW-0812">Transmembrane</keyword>
<feature type="transmembrane region" description="Helical" evidence="9">
    <location>
        <begin position="6"/>
        <end position="28"/>
    </location>
</feature>
<feature type="transmembrane region" description="Helical" evidence="9">
    <location>
        <begin position="240"/>
        <end position="262"/>
    </location>
</feature>
<organism evidence="10 11">
    <name type="scientific">Paralimibaculum aggregatum</name>
    <dbReference type="NCBI Taxonomy" id="3036245"/>
    <lineage>
        <taxon>Bacteria</taxon>
        <taxon>Pseudomonadati</taxon>
        <taxon>Pseudomonadota</taxon>
        <taxon>Alphaproteobacteria</taxon>
        <taxon>Rhodobacterales</taxon>
        <taxon>Paracoccaceae</taxon>
        <taxon>Paralimibaculum</taxon>
    </lineage>
</organism>
<keyword evidence="7 9" id="KW-0472">Membrane</keyword>
<accession>A0ABQ6LG68</accession>